<dbReference type="SUPFAM" id="SSF46785">
    <property type="entry name" value="Winged helix' DNA-binding domain"/>
    <property type="match status" value="1"/>
</dbReference>
<dbReference type="PROSITE" id="PS50978">
    <property type="entry name" value="NEAT"/>
    <property type="match status" value="1"/>
</dbReference>
<dbReference type="InterPro" id="IPR037250">
    <property type="entry name" value="NEAT_dom_sf"/>
</dbReference>
<dbReference type="InterPro" id="IPR006635">
    <property type="entry name" value="NEAT_dom"/>
</dbReference>
<accession>A0A923SWB8</accession>
<dbReference type="Pfam" id="PF12802">
    <property type="entry name" value="MarR_2"/>
    <property type="match status" value="1"/>
</dbReference>
<evidence type="ECO:0000256" key="1">
    <source>
        <dbReference type="ARBA" id="ARBA00004196"/>
    </source>
</evidence>
<gene>
    <name evidence="4" type="ORF">H9L42_10120</name>
</gene>
<evidence type="ECO:0000259" key="3">
    <source>
        <dbReference type="PROSITE" id="PS50978"/>
    </source>
</evidence>
<evidence type="ECO:0000256" key="2">
    <source>
        <dbReference type="ARBA" id="ARBA00022729"/>
    </source>
</evidence>
<sequence length="272" mass="30812">MNMTATQIKYLMALAAGEGEKKSLSDVARSFHVNRSTVSRVLAVCVKENLLDSGFSITDYGSSFIERMNYNYEKIQEWMRNNGVPEAEAAEDAIQILANCSEQTRKLLVQGGDLCKACNYFGEKGHKLVLWGNQLDSYISRGDYKVAFSIHKGRKRGPLQHSMANEAFEHPAILSVYKGKTELRLKLRKVQQKSLETLAIMEGKMNSMKYEYENQIRSAKISADYASLSLEAMQFVYLQEDDILQGELKLFFTCTVGQEHMPESTALLKLYL</sequence>
<dbReference type="Proteomes" id="UP000602647">
    <property type="component" value="Unassembled WGS sequence"/>
</dbReference>
<organism evidence="4 5">
    <name type="scientific">Zhenpiania hominis</name>
    <dbReference type="NCBI Taxonomy" id="2763644"/>
    <lineage>
        <taxon>Bacteria</taxon>
        <taxon>Bacillati</taxon>
        <taxon>Bacillota</taxon>
        <taxon>Clostridia</taxon>
        <taxon>Peptostreptococcales</taxon>
        <taxon>Anaerovoracaceae</taxon>
        <taxon>Zhenpiania</taxon>
    </lineage>
</organism>
<proteinExistence type="predicted"/>
<protein>
    <submittedName>
        <fullName evidence="4">MarR family transcriptional regulator</fullName>
    </submittedName>
</protein>
<dbReference type="InterPro" id="IPR000835">
    <property type="entry name" value="HTH_MarR-typ"/>
</dbReference>
<comment type="caution">
    <text evidence="4">The sequence shown here is derived from an EMBL/GenBank/DDBJ whole genome shotgun (WGS) entry which is preliminary data.</text>
</comment>
<dbReference type="AlphaFoldDB" id="A0A923SWB8"/>
<dbReference type="InterPro" id="IPR036390">
    <property type="entry name" value="WH_DNA-bd_sf"/>
</dbReference>
<dbReference type="Gene3D" id="1.10.10.10">
    <property type="entry name" value="Winged helix-like DNA-binding domain superfamily/Winged helix DNA-binding domain"/>
    <property type="match status" value="1"/>
</dbReference>
<keyword evidence="2" id="KW-0732">Signal</keyword>
<name>A0A923SWB8_9FIRM</name>
<dbReference type="GO" id="GO:0003700">
    <property type="term" value="F:DNA-binding transcription factor activity"/>
    <property type="evidence" value="ECO:0007669"/>
    <property type="project" value="InterPro"/>
</dbReference>
<dbReference type="InterPro" id="IPR036388">
    <property type="entry name" value="WH-like_DNA-bd_sf"/>
</dbReference>
<dbReference type="GO" id="GO:0030313">
    <property type="term" value="C:cell envelope"/>
    <property type="evidence" value="ECO:0007669"/>
    <property type="project" value="UniProtKB-SubCell"/>
</dbReference>
<dbReference type="EMBL" id="JACRYT010000010">
    <property type="protein sequence ID" value="MBC6680188.1"/>
    <property type="molecule type" value="Genomic_DNA"/>
</dbReference>
<feature type="domain" description="NEAT" evidence="3">
    <location>
        <begin position="139"/>
        <end position="266"/>
    </location>
</feature>
<reference evidence="4" key="1">
    <citation type="submission" date="2020-08" db="EMBL/GenBank/DDBJ databases">
        <title>Genome public.</title>
        <authorList>
            <person name="Liu C."/>
            <person name="Sun Q."/>
        </authorList>
    </citation>
    <scope>NUCLEOTIDE SEQUENCE</scope>
    <source>
        <strain evidence="4">BX12</strain>
    </source>
</reference>
<keyword evidence="5" id="KW-1185">Reference proteome</keyword>
<dbReference type="Gene3D" id="2.60.40.1850">
    <property type="match status" value="1"/>
</dbReference>
<evidence type="ECO:0000313" key="5">
    <source>
        <dbReference type="Proteomes" id="UP000602647"/>
    </source>
</evidence>
<dbReference type="RefSeq" id="WP_187303287.1">
    <property type="nucleotide sequence ID" value="NZ_CBCTON010000023.1"/>
</dbReference>
<evidence type="ECO:0000313" key="4">
    <source>
        <dbReference type="EMBL" id="MBC6680188.1"/>
    </source>
</evidence>
<comment type="subcellular location">
    <subcellularLocation>
        <location evidence="1">Cell envelope</location>
    </subcellularLocation>
</comment>